<dbReference type="Proteomes" id="UP000392064">
    <property type="component" value="Chromosome"/>
</dbReference>
<dbReference type="KEGG" id="aef:GEV26_08350"/>
<dbReference type="Gene3D" id="1.10.287.70">
    <property type="match status" value="1"/>
</dbReference>
<accession>A0A5Q2MN26</accession>
<gene>
    <name evidence="1" type="ORF">GEV26_08350</name>
</gene>
<dbReference type="GO" id="GO:0034220">
    <property type="term" value="P:monoatomic ion transmembrane transport"/>
    <property type="evidence" value="ECO:0007669"/>
    <property type="project" value="UniProtKB-KW"/>
</dbReference>
<keyword evidence="1" id="KW-0406">Ion transport</keyword>
<dbReference type="EMBL" id="CP045737">
    <property type="protein sequence ID" value="QGG41370.1"/>
    <property type="molecule type" value="Genomic_DNA"/>
</dbReference>
<keyword evidence="2" id="KW-1185">Reference proteome</keyword>
<evidence type="ECO:0000313" key="1">
    <source>
        <dbReference type="EMBL" id="QGG41370.1"/>
    </source>
</evidence>
<sequence>MLSWPAGGSTRRYTMAWVRPGWTAVALLLVYFAVPVTWDSSPTRIGISLALTVAGLVLLAGMMVLEVRAVRDGMTRRSDRAVVLMLMLVVVTSAMTFYLMELSDPDQMSGLRTRTDALYFTLSTMATVGYGDVHATGQAARAVVCALIVFTAVVVVSLVRTHTRLGRARD</sequence>
<keyword evidence="1" id="KW-0407">Ion channel</keyword>
<reference evidence="1 2" key="1">
    <citation type="submission" date="2019-11" db="EMBL/GenBank/DDBJ databases">
        <authorList>
            <person name="Li J."/>
        </authorList>
    </citation>
    <scope>NUCLEOTIDE SEQUENCE [LARGE SCALE GENOMIC DNA]</scope>
    <source>
        <strain evidence="1 2">MF47</strain>
    </source>
</reference>
<dbReference type="Pfam" id="PF07885">
    <property type="entry name" value="Ion_trans_2"/>
    <property type="match status" value="1"/>
</dbReference>
<name>A0A5Q2MN26_9ACTN</name>
<dbReference type="AlphaFoldDB" id="A0A5Q2MN26"/>
<protein>
    <submittedName>
        <fullName evidence="1">Two pore domain potassium channel family protein</fullName>
    </submittedName>
</protein>
<proteinExistence type="predicted"/>
<organism evidence="1 2">
    <name type="scientific">Aeromicrobium yanjiei</name>
    <dbReference type="NCBI Taxonomy" id="2662028"/>
    <lineage>
        <taxon>Bacteria</taxon>
        <taxon>Bacillati</taxon>
        <taxon>Actinomycetota</taxon>
        <taxon>Actinomycetes</taxon>
        <taxon>Propionibacteriales</taxon>
        <taxon>Nocardioidaceae</taxon>
        <taxon>Aeromicrobium</taxon>
    </lineage>
</organism>
<dbReference type="SUPFAM" id="SSF81324">
    <property type="entry name" value="Voltage-gated potassium channels"/>
    <property type="match status" value="1"/>
</dbReference>
<evidence type="ECO:0000313" key="2">
    <source>
        <dbReference type="Proteomes" id="UP000392064"/>
    </source>
</evidence>
<dbReference type="InterPro" id="IPR013099">
    <property type="entry name" value="K_chnl_dom"/>
</dbReference>
<keyword evidence="1" id="KW-0813">Transport</keyword>